<reference evidence="2" key="1">
    <citation type="journal article" date="2013" name="New Phytol.">
        <title>Comparative genomic and transcriptomic analyses reveal the hemibiotrophic stage shift of Colletotrichum fungi.</title>
        <authorList>
            <person name="Gan P."/>
            <person name="Ikeda K."/>
            <person name="Irieda H."/>
            <person name="Narusaka M."/>
            <person name="O'Connell R.J."/>
            <person name="Narusaka Y."/>
            <person name="Takano Y."/>
            <person name="Kubo Y."/>
            <person name="Shirasu K."/>
        </authorList>
    </citation>
    <scope>NUCLEOTIDE SEQUENCE [LARGE SCALE GENOMIC DNA]</scope>
    <source>
        <strain evidence="2">104-T / ATCC 96160 / CBS 514.97 / LARS 414 / MAFF 240422</strain>
    </source>
</reference>
<evidence type="ECO:0000313" key="2">
    <source>
        <dbReference type="Proteomes" id="UP000014480"/>
    </source>
</evidence>
<comment type="caution">
    <text evidence="1">The sequence shown here is derived from an EMBL/GenBank/DDBJ whole genome shotgun (WGS) entry which is preliminary data.</text>
</comment>
<sequence>MRSISLLQSWCSPTRFPDKPPGVTPGLDSGPTSNSAWQTCSPFLKFDVAEMTEQSKTHFVRHSLYHPQTTVVWQNALVSCFNIVEICFHNPGRKYHSIFSPFMMAPQVGYMHLAGIQHCYSNLKANSPEVNVDVLWSNILPLYFDIRNDYVIAFQQQPYPGVVKTKCDFIVKAISNGLPKKVVLIEDKRVSHEGSTVVWEEAVEQVTDYMKVARTSNFSTFGRVETMYAIVTVGRYSRFYELRPNAQVLIDYGSTDGQAYEFKKDEESIDGLLLDIVHKTSH</sequence>
<dbReference type="Proteomes" id="UP000014480">
    <property type="component" value="Unassembled WGS sequence"/>
</dbReference>
<organism evidence="1 2">
    <name type="scientific">Colletotrichum orbiculare (strain 104-T / ATCC 96160 / CBS 514.97 / LARS 414 / MAFF 240422)</name>
    <name type="common">Cucumber anthracnose fungus</name>
    <name type="synonym">Colletotrichum lagenarium</name>
    <dbReference type="NCBI Taxonomy" id="1213857"/>
    <lineage>
        <taxon>Eukaryota</taxon>
        <taxon>Fungi</taxon>
        <taxon>Dikarya</taxon>
        <taxon>Ascomycota</taxon>
        <taxon>Pezizomycotina</taxon>
        <taxon>Sordariomycetes</taxon>
        <taxon>Hypocreomycetidae</taxon>
        <taxon>Glomerellales</taxon>
        <taxon>Glomerellaceae</taxon>
        <taxon>Colletotrichum</taxon>
        <taxon>Colletotrichum orbiculare species complex</taxon>
    </lineage>
</organism>
<protein>
    <submittedName>
        <fullName evidence="1">Uncharacterized protein</fullName>
    </submittedName>
</protein>
<gene>
    <name evidence="1" type="ORF">Cob_v009256</name>
</gene>
<evidence type="ECO:0000313" key="1">
    <source>
        <dbReference type="EMBL" id="TDZ17827.1"/>
    </source>
</evidence>
<dbReference type="OrthoDB" id="5315444at2759"/>
<proteinExistence type="predicted"/>
<reference evidence="2" key="2">
    <citation type="journal article" date="2019" name="Mol. Plant Microbe Interact.">
        <title>Genome sequence resources for four phytopathogenic fungi from the Colletotrichum orbiculare species complex.</title>
        <authorList>
            <person name="Gan P."/>
            <person name="Tsushima A."/>
            <person name="Narusaka M."/>
            <person name="Narusaka Y."/>
            <person name="Takano Y."/>
            <person name="Kubo Y."/>
            <person name="Shirasu K."/>
        </authorList>
    </citation>
    <scope>GENOME REANNOTATION</scope>
    <source>
        <strain evidence="2">104-T / ATCC 96160 / CBS 514.97 / LARS 414 / MAFF 240422</strain>
    </source>
</reference>
<dbReference type="EMBL" id="AMCV02000026">
    <property type="protein sequence ID" value="TDZ17827.1"/>
    <property type="molecule type" value="Genomic_DNA"/>
</dbReference>
<dbReference type="AlphaFoldDB" id="A0A484FLL5"/>
<name>A0A484FLL5_COLOR</name>
<keyword evidence="2" id="KW-1185">Reference proteome</keyword>
<accession>A0A484FLL5</accession>
<dbReference type="STRING" id="1213857.A0A484FLL5"/>